<proteinExistence type="predicted"/>
<organism evidence="3 4">
    <name type="scientific">Homarus americanus</name>
    <name type="common">American lobster</name>
    <dbReference type="NCBI Taxonomy" id="6706"/>
    <lineage>
        <taxon>Eukaryota</taxon>
        <taxon>Metazoa</taxon>
        <taxon>Ecdysozoa</taxon>
        <taxon>Arthropoda</taxon>
        <taxon>Crustacea</taxon>
        <taxon>Multicrustacea</taxon>
        <taxon>Malacostraca</taxon>
        <taxon>Eumalacostraca</taxon>
        <taxon>Eucarida</taxon>
        <taxon>Decapoda</taxon>
        <taxon>Pleocyemata</taxon>
        <taxon>Astacidea</taxon>
        <taxon>Nephropoidea</taxon>
        <taxon>Nephropidae</taxon>
        <taxon>Homarus</taxon>
    </lineage>
</organism>
<dbReference type="Pfam" id="PF02212">
    <property type="entry name" value="GED"/>
    <property type="match status" value="1"/>
</dbReference>
<dbReference type="InterPro" id="IPR020850">
    <property type="entry name" value="GED_dom"/>
</dbReference>
<accession>A0A8J5N6C0</accession>
<dbReference type="Gene3D" id="1.20.120.1240">
    <property type="entry name" value="Dynamin, middle domain"/>
    <property type="match status" value="1"/>
</dbReference>
<evidence type="ECO:0000313" key="4">
    <source>
        <dbReference type="Proteomes" id="UP000747542"/>
    </source>
</evidence>
<dbReference type="InterPro" id="IPR003130">
    <property type="entry name" value="GED"/>
</dbReference>
<dbReference type="GO" id="GO:0048312">
    <property type="term" value="P:intracellular distribution of mitochondria"/>
    <property type="evidence" value="ECO:0007669"/>
    <property type="project" value="TreeGrafter"/>
</dbReference>
<dbReference type="PANTHER" id="PTHR11566:SF21">
    <property type="entry name" value="DYNAMIN RELATED PROTEIN 1, ISOFORM A"/>
    <property type="match status" value="1"/>
</dbReference>
<feature type="domain" description="GED" evidence="2">
    <location>
        <begin position="115"/>
        <end position="206"/>
    </location>
</feature>
<dbReference type="GO" id="GO:0016559">
    <property type="term" value="P:peroxisome fission"/>
    <property type="evidence" value="ECO:0007669"/>
    <property type="project" value="TreeGrafter"/>
</dbReference>
<dbReference type="Proteomes" id="UP000747542">
    <property type="component" value="Unassembled WGS sequence"/>
</dbReference>
<dbReference type="GO" id="GO:0005739">
    <property type="term" value="C:mitochondrion"/>
    <property type="evidence" value="ECO:0007669"/>
    <property type="project" value="TreeGrafter"/>
</dbReference>
<dbReference type="EMBL" id="JAHLQT010008712">
    <property type="protein sequence ID" value="KAG7173890.1"/>
    <property type="molecule type" value="Genomic_DNA"/>
</dbReference>
<dbReference type="GO" id="GO:0005874">
    <property type="term" value="C:microtubule"/>
    <property type="evidence" value="ECO:0007669"/>
    <property type="project" value="TreeGrafter"/>
</dbReference>
<dbReference type="GO" id="GO:0006897">
    <property type="term" value="P:endocytosis"/>
    <property type="evidence" value="ECO:0007669"/>
    <property type="project" value="TreeGrafter"/>
</dbReference>
<name>A0A8J5N6C0_HOMAM</name>
<evidence type="ECO:0000256" key="1">
    <source>
        <dbReference type="SAM" id="MobiDB-lite"/>
    </source>
</evidence>
<gene>
    <name evidence="3" type="primary">Dnm1-L4</name>
    <name evidence="3" type="ORF">Hamer_G020038</name>
</gene>
<protein>
    <submittedName>
        <fullName evidence="3">Dynamin-1-like 4</fullName>
    </submittedName>
</protein>
<comment type="caution">
    <text evidence="3">The sequence shown here is derived from an EMBL/GenBank/DDBJ whole genome shotgun (WGS) entry which is preliminary data.</text>
</comment>
<feature type="non-terminal residue" evidence="3">
    <location>
        <position position="1"/>
    </location>
</feature>
<evidence type="ECO:0000259" key="2">
    <source>
        <dbReference type="PROSITE" id="PS51388"/>
    </source>
</evidence>
<dbReference type="GO" id="GO:0005525">
    <property type="term" value="F:GTP binding"/>
    <property type="evidence" value="ECO:0007669"/>
    <property type="project" value="InterPro"/>
</dbReference>
<dbReference type="PANTHER" id="PTHR11566">
    <property type="entry name" value="DYNAMIN"/>
    <property type="match status" value="1"/>
</dbReference>
<reference evidence="3" key="1">
    <citation type="journal article" date="2021" name="Sci. Adv.">
        <title>The American lobster genome reveals insights on longevity, neural, and immune adaptations.</title>
        <authorList>
            <person name="Polinski J.M."/>
            <person name="Zimin A.V."/>
            <person name="Clark K.F."/>
            <person name="Kohn A.B."/>
            <person name="Sadowski N."/>
            <person name="Timp W."/>
            <person name="Ptitsyn A."/>
            <person name="Khanna P."/>
            <person name="Romanova D.Y."/>
            <person name="Williams P."/>
            <person name="Greenwood S.J."/>
            <person name="Moroz L.L."/>
            <person name="Walt D.R."/>
            <person name="Bodnar A.G."/>
        </authorList>
    </citation>
    <scope>NUCLEOTIDE SEQUENCE</scope>
    <source>
        <strain evidence="3">GMGI-L3</strain>
    </source>
</reference>
<dbReference type="GO" id="GO:0003924">
    <property type="term" value="F:GTPase activity"/>
    <property type="evidence" value="ECO:0007669"/>
    <property type="project" value="InterPro"/>
</dbReference>
<feature type="compositionally biased region" description="Polar residues" evidence="1">
    <location>
        <begin position="29"/>
        <end position="40"/>
    </location>
</feature>
<dbReference type="GO" id="GO:0000266">
    <property type="term" value="P:mitochondrial fission"/>
    <property type="evidence" value="ECO:0007669"/>
    <property type="project" value="TreeGrafter"/>
</dbReference>
<evidence type="ECO:0000313" key="3">
    <source>
        <dbReference type="EMBL" id="KAG7173890.1"/>
    </source>
</evidence>
<feature type="compositionally biased region" description="Polar residues" evidence="1">
    <location>
        <begin position="51"/>
        <end position="69"/>
    </location>
</feature>
<feature type="region of interest" description="Disordered" evidence="1">
    <location>
        <begin position="25"/>
        <end position="95"/>
    </location>
</feature>
<dbReference type="SMART" id="SM00302">
    <property type="entry name" value="GED"/>
    <property type="match status" value="1"/>
</dbReference>
<dbReference type="GO" id="GO:0008017">
    <property type="term" value="F:microtubule binding"/>
    <property type="evidence" value="ECO:0007669"/>
    <property type="project" value="TreeGrafter"/>
</dbReference>
<dbReference type="PROSITE" id="PS51388">
    <property type="entry name" value="GED"/>
    <property type="match status" value="1"/>
</dbReference>
<keyword evidence="4" id="KW-1185">Reference proteome</keyword>
<sequence>FPSQNVGRYVAEQLPLRPATVDLPASAMSKDQANSQNWFSSLIAGPRAETSGPSKEQSRETSPSMTPTHQIEKIPQLPPPPAEGGILSPQKPVNLLPEVPMQQTRKLTERETKDCEVIERLIKTYFYIVRKSIQDKVPKAIMHFLVNHVKDNLQSELVKHLYRTEEIDNFLSESPEIAQRRKEAAEMLKALQNANVIIGEIRETHMW</sequence>
<dbReference type="GO" id="GO:0016020">
    <property type="term" value="C:membrane"/>
    <property type="evidence" value="ECO:0007669"/>
    <property type="project" value="TreeGrafter"/>
</dbReference>
<dbReference type="AlphaFoldDB" id="A0A8J5N6C0"/>
<dbReference type="InterPro" id="IPR022812">
    <property type="entry name" value="Dynamin"/>
</dbReference>